<dbReference type="PROSITE" id="PS50943">
    <property type="entry name" value="HTH_CROC1"/>
    <property type="match status" value="1"/>
</dbReference>
<dbReference type="OrthoDB" id="2235251at2"/>
<protein>
    <recommendedName>
        <fullName evidence="2">HTH cro/C1-type domain-containing protein</fullName>
    </recommendedName>
</protein>
<organism evidence="3 4">
    <name type="scientific">Dysgonomonas mossii</name>
    <dbReference type="NCBI Taxonomy" id="163665"/>
    <lineage>
        <taxon>Bacteria</taxon>
        <taxon>Pseudomonadati</taxon>
        <taxon>Bacteroidota</taxon>
        <taxon>Bacteroidia</taxon>
        <taxon>Bacteroidales</taxon>
        <taxon>Dysgonomonadaceae</taxon>
        <taxon>Dysgonomonas</taxon>
    </lineage>
</organism>
<feature type="chain" id="PRO_5021370329" description="HTH cro/C1-type domain-containing protein" evidence="1">
    <location>
        <begin position="22"/>
        <end position="485"/>
    </location>
</feature>
<evidence type="ECO:0000259" key="2">
    <source>
        <dbReference type="PROSITE" id="PS50943"/>
    </source>
</evidence>
<evidence type="ECO:0000313" key="3">
    <source>
        <dbReference type="EMBL" id="TFU89340.1"/>
    </source>
</evidence>
<dbReference type="Pfam" id="PF01640">
    <property type="entry name" value="Peptidase_C10"/>
    <property type="match status" value="1"/>
</dbReference>
<dbReference type="InterPro" id="IPR000200">
    <property type="entry name" value="Peptidase_C10"/>
</dbReference>
<dbReference type="InterPro" id="IPR044934">
    <property type="entry name" value="Streptopain_sf"/>
</dbReference>
<name>A0A4Y9ILI2_9BACT</name>
<keyword evidence="1" id="KW-0732">Signal</keyword>
<feature type="domain" description="HTH cro/C1-type" evidence="2">
    <location>
        <begin position="187"/>
        <end position="208"/>
    </location>
</feature>
<evidence type="ECO:0000313" key="4">
    <source>
        <dbReference type="Proteomes" id="UP000298285"/>
    </source>
</evidence>
<gene>
    <name evidence="3" type="ORF">E4T88_11670</name>
</gene>
<dbReference type="SUPFAM" id="SSF54001">
    <property type="entry name" value="Cysteine proteinases"/>
    <property type="match status" value="1"/>
</dbReference>
<comment type="caution">
    <text evidence="3">The sequence shown here is derived from an EMBL/GenBank/DDBJ whole genome shotgun (WGS) entry which is preliminary data.</text>
</comment>
<dbReference type="AlphaFoldDB" id="A0A4Y9ILI2"/>
<proteinExistence type="predicted"/>
<evidence type="ECO:0000256" key="1">
    <source>
        <dbReference type="SAM" id="SignalP"/>
    </source>
</evidence>
<dbReference type="GO" id="GO:0008234">
    <property type="term" value="F:cysteine-type peptidase activity"/>
    <property type="evidence" value="ECO:0007669"/>
    <property type="project" value="InterPro"/>
</dbReference>
<dbReference type="Gene3D" id="3.90.70.50">
    <property type="entry name" value="Peptidase C10, streptopain"/>
    <property type="match status" value="1"/>
</dbReference>
<sequence>MKKTIKNNLFLIIIISLIFNACSNDDENVAYENKLDLESVSSLSNDELKSLVINYKELSGNEILNIVKDFQGSALKNQKGTKSTSISFEIKNKYYINKKSEGNSVTKTTKSISEDAVQAPIYEVKFKSNSEEGLALVSGDSRYPEVIAYIPVYIDTIKIHPIGSYAMMEMAKRTLLSELESYDIAGKTLRTATLEKISEAFNVTADNLSQNMIDQYILASSKNTKSRPEESPNTPTYMNIGPLCETLWHQGSPYNSLYPKAWVDIFFGMCEYGNYPAGCAVVAMAQIMAAIEPSMTCNSLKMDWAYLKQNPQIMGGDYFTAPDPLRKRDMVGALFKDIYDKSNSYPIWGTGQSDSWPPENVSCVQQVATTSTNVYNYFNSRSGVTYCGNYQKWNLDIVKNSLTNIRPVFAGGNSHAFVVDGYVLAKKTVSSVYNYNTYLHCNFGWQYSSATGYYLSNSNGSFTFETENGNYPDSALNIIPDIRKR</sequence>
<dbReference type="InterPro" id="IPR001387">
    <property type="entry name" value="Cro/C1-type_HTH"/>
</dbReference>
<dbReference type="RefSeq" id="WP_135105633.1">
    <property type="nucleotide sequence ID" value="NZ_JADGKW010000003.1"/>
</dbReference>
<reference evidence="3 4" key="1">
    <citation type="submission" date="2019-03" db="EMBL/GenBank/DDBJ databases">
        <title>Diversity of the mouse oral microbiome.</title>
        <authorList>
            <person name="Joseph S."/>
            <person name="Aduse-Opoku J."/>
            <person name="Curtis M."/>
            <person name="Wade W."/>
            <person name="Hashim A."/>
        </authorList>
    </citation>
    <scope>NUCLEOTIDE SEQUENCE [LARGE SCALE GENOMIC DNA]</scope>
    <source>
        <strain evidence="3 4">P11</strain>
    </source>
</reference>
<feature type="signal peptide" evidence="1">
    <location>
        <begin position="1"/>
        <end position="21"/>
    </location>
</feature>
<accession>A0A4Y9ILI2</accession>
<dbReference type="InterPro" id="IPR038765">
    <property type="entry name" value="Papain-like_cys_pep_sf"/>
</dbReference>
<dbReference type="GO" id="GO:0006508">
    <property type="term" value="P:proteolysis"/>
    <property type="evidence" value="ECO:0007669"/>
    <property type="project" value="InterPro"/>
</dbReference>
<dbReference type="EMBL" id="SPPK01000003">
    <property type="protein sequence ID" value="TFU89340.1"/>
    <property type="molecule type" value="Genomic_DNA"/>
</dbReference>
<dbReference type="Proteomes" id="UP000298285">
    <property type="component" value="Unassembled WGS sequence"/>
</dbReference>